<dbReference type="SUPFAM" id="SSF53633">
    <property type="entry name" value="Carbamate kinase-like"/>
    <property type="match status" value="1"/>
</dbReference>
<feature type="domain" description="Aspartate/glutamate/uridylate kinase" evidence="1">
    <location>
        <begin position="9"/>
        <end position="145"/>
    </location>
</feature>
<evidence type="ECO:0000259" key="1">
    <source>
        <dbReference type="Pfam" id="PF00696"/>
    </source>
</evidence>
<sequence>GNLPYEECDWIGIHATRMNAHLLRTIFRNIAHPAVLDNPTKPIEGNWSVLIASGWKPGWSTDYISSLLAKRFNVSDIIDAGNIPYVYDKDPNGEDGENSKIIKAISWKEYRKLISSRWSPGFSAPIDPIASKENQKSNIRAIIIDGTDLENMENVLKENHFNGTIIS</sequence>
<accession>X0YB74</accession>
<organism evidence="2">
    <name type="scientific">marine sediment metagenome</name>
    <dbReference type="NCBI Taxonomy" id="412755"/>
    <lineage>
        <taxon>unclassified sequences</taxon>
        <taxon>metagenomes</taxon>
        <taxon>ecological metagenomes</taxon>
    </lineage>
</organism>
<evidence type="ECO:0000313" key="2">
    <source>
        <dbReference type="EMBL" id="GAG45953.1"/>
    </source>
</evidence>
<dbReference type="Gene3D" id="3.40.1160.10">
    <property type="entry name" value="Acetylglutamate kinase-like"/>
    <property type="match status" value="1"/>
</dbReference>
<name>X0YB74_9ZZZZ</name>
<comment type="caution">
    <text evidence="2">The sequence shown here is derived from an EMBL/GenBank/DDBJ whole genome shotgun (WGS) entry which is preliminary data.</text>
</comment>
<dbReference type="AlphaFoldDB" id="X0YB74"/>
<reference evidence="2" key="1">
    <citation type="journal article" date="2014" name="Front. Microbiol.">
        <title>High frequency of phylogenetically diverse reductive dehalogenase-homologous genes in deep subseafloor sedimentary metagenomes.</title>
        <authorList>
            <person name="Kawai M."/>
            <person name="Futagami T."/>
            <person name="Toyoda A."/>
            <person name="Takaki Y."/>
            <person name="Nishi S."/>
            <person name="Hori S."/>
            <person name="Arai W."/>
            <person name="Tsubouchi T."/>
            <person name="Morono Y."/>
            <person name="Uchiyama I."/>
            <person name="Ito T."/>
            <person name="Fujiyama A."/>
            <person name="Inagaki F."/>
            <person name="Takami H."/>
        </authorList>
    </citation>
    <scope>NUCLEOTIDE SEQUENCE</scope>
    <source>
        <strain evidence="2">Expedition CK06-06</strain>
    </source>
</reference>
<feature type="non-terminal residue" evidence="2">
    <location>
        <position position="1"/>
    </location>
</feature>
<dbReference type="EMBL" id="BARS01052814">
    <property type="protein sequence ID" value="GAG45953.1"/>
    <property type="molecule type" value="Genomic_DNA"/>
</dbReference>
<dbReference type="InterPro" id="IPR036393">
    <property type="entry name" value="AceGlu_kinase-like_sf"/>
</dbReference>
<dbReference type="Pfam" id="PF00696">
    <property type="entry name" value="AA_kinase"/>
    <property type="match status" value="1"/>
</dbReference>
<proteinExistence type="predicted"/>
<protein>
    <recommendedName>
        <fullName evidence="1">Aspartate/glutamate/uridylate kinase domain-containing protein</fullName>
    </recommendedName>
</protein>
<gene>
    <name evidence="2" type="ORF">S01H1_78465</name>
</gene>
<dbReference type="InterPro" id="IPR001048">
    <property type="entry name" value="Asp/Glu/Uridylate_kinase"/>
</dbReference>